<dbReference type="GO" id="GO:0005654">
    <property type="term" value="C:nucleoplasm"/>
    <property type="evidence" value="ECO:0007669"/>
    <property type="project" value="UniProtKB-ARBA"/>
</dbReference>
<gene>
    <name evidence="7" type="ORF">Fcan01_06113</name>
</gene>
<feature type="compositionally biased region" description="Acidic residues" evidence="6">
    <location>
        <begin position="118"/>
        <end position="131"/>
    </location>
</feature>
<feature type="compositionally biased region" description="Low complexity" evidence="6">
    <location>
        <begin position="1"/>
        <end position="15"/>
    </location>
</feature>
<keyword evidence="8" id="KW-1185">Reference proteome</keyword>
<dbReference type="AlphaFoldDB" id="A0A226EW68"/>
<dbReference type="OMA" id="VECMDEM"/>
<evidence type="ECO:0000256" key="5">
    <source>
        <dbReference type="ARBA" id="ARBA00023242"/>
    </source>
</evidence>
<name>A0A226EW68_FOLCA</name>
<evidence type="ECO:0000313" key="7">
    <source>
        <dbReference type="EMBL" id="OXA60866.1"/>
    </source>
</evidence>
<dbReference type="OrthoDB" id="20886at2759"/>
<evidence type="ECO:0000256" key="1">
    <source>
        <dbReference type="ARBA" id="ARBA00004123"/>
    </source>
</evidence>
<dbReference type="SMART" id="SM01401">
    <property type="entry name" value="Sds3"/>
    <property type="match status" value="1"/>
</dbReference>
<dbReference type="STRING" id="158441.A0A226EW68"/>
<accession>A0A226EW68</accession>
<keyword evidence="4" id="KW-0804">Transcription</keyword>
<protein>
    <submittedName>
        <fullName evidence="7">Breast cancer metastasis-suppressor 1-like protein-A</fullName>
    </submittedName>
</protein>
<dbReference type="Pfam" id="PF08598">
    <property type="entry name" value="Sds3"/>
    <property type="match status" value="1"/>
</dbReference>
<feature type="compositionally biased region" description="Low complexity" evidence="6">
    <location>
        <begin position="106"/>
        <end position="117"/>
    </location>
</feature>
<dbReference type="GO" id="GO:0010468">
    <property type="term" value="P:regulation of gene expression"/>
    <property type="evidence" value="ECO:0007669"/>
    <property type="project" value="UniProtKB-ARBA"/>
</dbReference>
<dbReference type="PANTHER" id="PTHR21964">
    <property type="entry name" value="BREAST CANCER METASTASIS-SUPPRESSOR 1"/>
    <property type="match status" value="1"/>
</dbReference>
<evidence type="ECO:0000256" key="6">
    <source>
        <dbReference type="SAM" id="MobiDB-lite"/>
    </source>
</evidence>
<organism evidence="7 8">
    <name type="scientific">Folsomia candida</name>
    <name type="common">Springtail</name>
    <dbReference type="NCBI Taxonomy" id="158441"/>
    <lineage>
        <taxon>Eukaryota</taxon>
        <taxon>Metazoa</taxon>
        <taxon>Ecdysozoa</taxon>
        <taxon>Arthropoda</taxon>
        <taxon>Hexapoda</taxon>
        <taxon>Collembola</taxon>
        <taxon>Entomobryomorpha</taxon>
        <taxon>Isotomoidea</taxon>
        <taxon>Isotomidae</taxon>
        <taxon>Proisotominae</taxon>
        <taxon>Folsomia</taxon>
    </lineage>
</organism>
<dbReference type="Proteomes" id="UP000198287">
    <property type="component" value="Unassembled WGS sequence"/>
</dbReference>
<dbReference type="InterPro" id="IPR013907">
    <property type="entry name" value="Sds3"/>
</dbReference>
<reference evidence="7 8" key="1">
    <citation type="submission" date="2015-12" db="EMBL/GenBank/DDBJ databases">
        <title>The genome of Folsomia candida.</title>
        <authorList>
            <person name="Faddeeva A."/>
            <person name="Derks M.F."/>
            <person name="Anvar Y."/>
            <person name="Smit S."/>
            <person name="Van Straalen N."/>
            <person name="Roelofs D."/>
        </authorList>
    </citation>
    <scope>NUCLEOTIDE SEQUENCE [LARGE SCALE GENOMIC DNA]</scope>
    <source>
        <strain evidence="7 8">VU population</strain>
        <tissue evidence="7">Whole body</tissue>
    </source>
</reference>
<keyword evidence="3" id="KW-0805">Transcription regulation</keyword>
<sequence>MASTRSQSTRSTRSSKPLTTPTETSMEVDEVVSGLQQLARGATDFSKSSPTDHQNNKLKETKGGDSGTTPGDSSATTTTTADCSFPNNLLDAAASSTAMETDPTVESSSDSSSSDSSDSSDSEDTSETDEETAAKNKLQDQDDLQILEKMFLYTREQSYDEKMRAVNTKLEEVHSGRAQEYLRPLEQLQKNMMVKIEIASQRRRYRISNVKHKSESEKLAAPQNLESDTQLLYDNIKLDLEDNMRRLEEDRHNDFSSDFWYEGILKKKNKKSIDLFGERKKKPCNVNGPYIVYMLSDVDIMEDWSVIKKILAAPKRKCIDPLVF</sequence>
<feature type="region of interest" description="Disordered" evidence="6">
    <location>
        <begin position="1"/>
        <end position="141"/>
    </location>
</feature>
<dbReference type="Gene3D" id="1.20.5.1500">
    <property type="match status" value="1"/>
</dbReference>
<feature type="compositionally biased region" description="Polar residues" evidence="6">
    <location>
        <begin position="16"/>
        <end position="25"/>
    </location>
</feature>
<proteinExistence type="predicted"/>
<evidence type="ECO:0000256" key="2">
    <source>
        <dbReference type="ARBA" id="ARBA00022491"/>
    </source>
</evidence>
<comment type="subcellular location">
    <subcellularLocation>
        <location evidence="1">Nucleus</location>
    </subcellularLocation>
</comment>
<keyword evidence="5" id="KW-0539">Nucleus</keyword>
<keyword evidence="2" id="KW-0678">Repressor</keyword>
<evidence type="ECO:0000313" key="8">
    <source>
        <dbReference type="Proteomes" id="UP000198287"/>
    </source>
</evidence>
<dbReference type="EMBL" id="LNIX01000002">
    <property type="protein sequence ID" value="OXA60866.1"/>
    <property type="molecule type" value="Genomic_DNA"/>
</dbReference>
<feature type="compositionally biased region" description="Low complexity" evidence="6">
    <location>
        <begin position="67"/>
        <end position="82"/>
    </location>
</feature>
<evidence type="ECO:0000256" key="4">
    <source>
        <dbReference type="ARBA" id="ARBA00023163"/>
    </source>
</evidence>
<feature type="compositionally biased region" description="Basic and acidic residues" evidence="6">
    <location>
        <begin position="54"/>
        <end position="63"/>
    </location>
</feature>
<comment type="caution">
    <text evidence="7">The sequence shown here is derived from an EMBL/GenBank/DDBJ whole genome shotgun (WGS) entry which is preliminary data.</text>
</comment>
<evidence type="ECO:0000256" key="3">
    <source>
        <dbReference type="ARBA" id="ARBA00023015"/>
    </source>
</evidence>